<keyword evidence="9" id="KW-1133">Transmembrane helix</keyword>
<reference evidence="11 12" key="1">
    <citation type="submission" date="2019-03" db="EMBL/GenBank/DDBJ databases">
        <title>Draft genome sequences of novel Actinobacteria.</title>
        <authorList>
            <person name="Sahin N."/>
            <person name="Ay H."/>
            <person name="Saygin H."/>
        </authorList>
    </citation>
    <scope>NUCLEOTIDE SEQUENCE [LARGE SCALE GENOMIC DNA]</scope>
    <source>
        <strain evidence="11 12">H3C3</strain>
    </source>
</reference>
<sequence>MSEGRLIRERYRLERLVGQGGMGRVWRARDEILGRDVAVKEIVAPPGLSASTEDELRERAMREARSAARLSHPAVITVHDVVEQDGQPWVIMEFLRARSLQEIVDVEGPLADEQAARIGLQIVSALVAAHSDGVLHRDVKPANVLRTDDGRIVLTDFGIAVIQGDSTLTRTGGLVGSPAYIAPERINGERATEAADLWALGATLYTLVEGRPPFARLDPVAVYGAILNHAPDPMRRAGVLRPVIEALLTKDPRVRMKGPAATTALAGIAGGTPAAAADQPAPPRPASPTARPADSALSQSWDLGTRPGDGPQIQAAGRESRWDGVLRLAPTAAMLGAVTASALLGEEVGFSLAELHDPTVIDGFFGTLYVVVAAVGMLAVIGVHVRSRARSPYLSPVAALAGVAALASLPLVHFDDTWHSVMFDPSRHHLSWALVTLPSALWLLTAGGLMRAEGRSAYVLWAALAALALVYFQLDAIRSWGFVPPREVSYLLTVILVLAMMAFRLRTPARRHRRRGYLVGRPSSGDVRTREQQDPAGG</sequence>
<evidence type="ECO:0000256" key="5">
    <source>
        <dbReference type="ARBA" id="ARBA00022777"/>
    </source>
</evidence>
<dbReference type="RefSeq" id="WP_131897697.1">
    <property type="nucleotide sequence ID" value="NZ_SMKU01000154.1"/>
</dbReference>
<keyword evidence="9" id="KW-0812">Transmembrane</keyword>
<evidence type="ECO:0000256" key="1">
    <source>
        <dbReference type="ARBA" id="ARBA00012513"/>
    </source>
</evidence>
<dbReference type="AlphaFoldDB" id="A0A4V2YV79"/>
<dbReference type="CDD" id="cd14014">
    <property type="entry name" value="STKc_PknB_like"/>
    <property type="match status" value="1"/>
</dbReference>
<feature type="compositionally biased region" description="Low complexity" evidence="8">
    <location>
        <begin position="287"/>
        <end position="296"/>
    </location>
</feature>
<dbReference type="Gene3D" id="1.10.510.10">
    <property type="entry name" value="Transferase(Phosphotransferase) domain 1"/>
    <property type="match status" value="1"/>
</dbReference>
<gene>
    <name evidence="11" type="ORF">E1298_26030</name>
</gene>
<feature type="transmembrane region" description="Helical" evidence="9">
    <location>
        <begin position="393"/>
        <end position="412"/>
    </location>
</feature>
<keyword evidence="3" id="KW-0808">Transferase</keyword>
<feature type="binding site" evidence="7">
    <location>
        <position position="40"/>
    </location>
    <ligand>
        <name>ATP</name>
        <dbReference type="ChEBI" id="CHEBI:30616"/>
    </ligand>
</feature>
<feature type="transmembrane region" description="Helical" evidence="9">
    <location>
        <begin position="488"/>
        <end position="505"/>
    </location>
</feature>
<keyword evidence="2 11" id="KW-0723">Serine/threonine-protein kinase</keyword>
<dbReference type="InterPro" id="IPR011009">
    <property type="entry name" value="Kinase-like_dom_sf"/>
</dbReference>
<feature type="transmembrane region" description="Helical" evidence="9">
    <location>
        <begin position="457"/>
        <end position="476"/>
    </location>
</feature>
<dbReference type="EC" id="2.7.11.1" evidence="1"/>
<accession>A0A4V2YV79</accession>
<dbReference type="OrthoDB" id="3679634at2"/>
<dbReference type="EMBL" id="SMKU01000154">
    <property type="protein sequence ID" value="TDD80367.1"/>
    <property type="molecule type" value="Genomic_DNA"/>
</dbReference>
<proteinExistence type="predicted"/>
<evidence type="ECO:0000259" key="10">
    <source>
        <dbReference type="PROSITE" id="PS50011"/>
    </source>
</evidence>
<dbReference type="Pfam" id="PF00069">
    <property type="entry name" value="Pkinase"/>
    <property type="match status" value="1"/>
</dbReference>
<comment type="caution">
    <text evidence="11">The sequence shown here is derived from an EMBL/GenBank/DDBJ whole genome shotgun (WGS) entry which is preliminary data.</text>
</comment>
<evidence type="ECO:0000256" key="9">
    <source>
        <dbReference type="SAM" id="Phobius"/>
    </source>
</evidence>
<evidence type="ECO:0000313" key="12">
    <source>
        <dbReference type="Proteomes" id="UP000294513"/>
    </source>
</evidence>
<keyword evidence="6 7" id="KW-0067">ATP-binding</keyword>
<dbReference type="InterPro" id="IPR000719">
    <property type="entry name" value="Prot_kinase_dom"/>
</dbReference>
<evidence type="ECO:0000313" key="11">
    <source>
        <dbReference type="EMBL" id="TDD80367.1"/>
    </source>
</evidence>
<feature type="region of interest" description="Disordered" evidence="8">
    <location>
        <begin position="518"/>
        <end position="538"/>
    </location>
</feature>
<feature type="transmembrane region" description="Helical" evidence="9">
    <location>
        <begin position="432"/>
        <end position="450"/>
    </location>
</feature>
<dbReference type="PROSITE" id="PS00107">
    <property type="entry name" value="PROTEIN_KINASE_ATP"/>
    <property type="match status" value="1"/>
</dbReference>
<dbReference type="SUPFAM" id="SSF56112">
    <property type="entry name" value="Protein kinase-like (PK-like)"/>
    <property type="match status" value="1"/>
</dbReference>
<keyword evidence="9" id="KW-0472">Membrane</keyword>
<dbReference type="SMART" id="SM00220">
    <property type="entry name" value="S_TKc"/>
    <property type="match status" value="1"/>
</dbReference>
<keyword evidence="5 11" id="KW-0418">Kinase</keyword>
<keyword evidence="12" id="KW-1185">Reference proteome</keyword>
<evidence type="ECO:0000256" key="8">
    <source>
        <dbReference type="SAM" id="MobiDB-lite"/>
    </source>
</evidence>
<dbReference type="InterPro" id="IPR017441">
    <property type="entry name" value="Protein_kinase_ATP_BS"/>
</dbReference>
<evidence type="ECO:0000256" key="6">
    <source>
        <dbReference type="ARBA" id="ARBA00022840"/>
    </source>
</evidence>
<protein>
    <recommendedName>
        <fullName evidence="1">non-specific serine/threonine protein kinase</fullName>
        <ecNumber evidence="1">2.7.11.1</ecNumber>
    </recommendedName>
</protein>
<dbReference type="PROSITE" id="PS50011">
    <property type="entry name" value="PROTEIN_KINASE_DOM"/>
    <property type="match status" value="1"/>
</dbReference>
<dbReference type="PANTHER" id="PTHR43289:SF6">
    <property type="entry name" value="SERINE_THREONINE-PROTEIN KINASE NEKL-3"/>
    <property type="match status" value="1"/>
</dbReference>
<evidence type="ECO:0000256" key="2">
    <source>
        <dbReference type="ARBA" id="ARBA00022527"/>
    </source>
</evidence>
<evidence type="ECO:0000256" key="4">
    <source>
        <dbReference type="ARBA" id="ARBA00022741"/>
    </source>
</evidence>
<evidence type="ECO:0000256" key="3">
    <source>
        <dbReference type="ARBA" id="ARBA00022679"/>
    </source>
</evidence>
<name>A0A4V2YV79_9ACTN</name>
<dbReference type="Proteomes" id="UP000294513">
    <property type="component" value="Unassembled WGS sequence"/>
</dbReference>
<feature type="transmembrane region" description="Helical" evidence="9">
    <location>
        <begin position="364"/>
        <end position="381"/>
    </location>
</feature>
<dbReference type="GO" id="GO:0004674">
    <property type="term" value="F:protein serine/threonine kinase activity"/>
    <property type="evidence" value="ECO:0007669"/>
    <property type="project" value="UniProtKB-KW"/>
</dbReference>
<dbReference type="Gene3D" id="3.30.200.20">
    <property type="entry name" value="Phosphorylase Kinase, domain 1"/>
    <property type="match status" value="1"/>
</dbReference>
<feature type="domain" description="Protein kinase" evidence="10">
    <location>
        <begin position="11"/>
        <end position="268"/>
    </location>
</feature>
<keyword evidence="4 7" id="KW-0547">Nucleotide-binding</keyword>
<organism evidence="11 12">
    <name type="scientific">Actinomadura rubrisoli</name>
    <dbReference type="NCBI Taxonomy" id="2530368"/>
    <lineage>
        <taxon>Bacteria</taxon>
        <taxon>Bacillati</taxon>
        <taxon>Actinomycetota</taxon>
        <taxon>Actinomycetes</taxon>
        <taxon>Streptosporangiales</taxon>
        <taxon>Thermomonosporaceae</taxon>
        <taxon>Actinomadura</taxon>
    </lineage>
</organism>
<feature type="region of interest" description="Disordered" evidence="8">
    <location>
        <begin position="272"/>
        <end position="318"/>
    </location>
</feature>
<dbReference type="PANTHER" id="PTHR43289">
    <property type="entry name" value="MITOGEN-ACTIVATED PROTEIN KINASE KINASE KINASE 20-RELATED"/>
    <property type="match status" value="1"/>
</dbReference>
<evidence type="ECO:0000256" key="7">
    <source>
        <dbReference type="PROSITE-ProRule" id="PRU10141"/>
    </source>
</evidence>
<feature type="compositionally biased region" description="Basic and acidic residues" evidence="8">
    <location>
        <begin position="527"/>
        <end position="538"/>
    </location>
</feature>
<dbReference type="GO" id="GO:0005524">
    <property type="term" value="F:ATP binding"/>
    <property type="evidence" value="ECO:0007669"/>
    <property type="project" value="UniProtKB-UniRule"/>
</dbReference>